<accession>A0A9P0C7S5</accession>
<reference evidence="2" key="1">
    <citation type="submission" date="2021-12" db="EMBL/GenBank/DDBJ databases">
        <authorList>
            <person name="King R."/>
        </authorList>
    </citation>
    <scope>NUCLEOTIDE SEQUENCE</scope>
</reference>
<dbReference type="Proteomes" id="UP001152759">
    <property type="component" value="Chromosome 10"/>
</dbReference>
<feature type="compositionally biased region" description="Basic and acidic residues" evidence="1">
    <location>
        <begin position="236"/>
        <end position="246"/>
    </location>
</feature>
<feature type="region of interest" description="Disordered" evidence="1">
    <location>
        <begin position="34"/>
        <end position="53"/>
    </location>
</feature>
<gene>
    <name evidence="2" type="ORF">BEMITA_LOCUS3131</name>
</gene>
<evidence type="ECO:0000313" key="3">
    <source>
        <dbReference type="Proteomes" id="UP001152759"/>
    </source>
</evidence>
<keyword evidence="3" id="KW-1185">Reference proteome</keyword>
<feature type="region of interest" description="Disordered" evidence="1">
    <location>
        <begin position="225"/>
        <end position="246"/>
    </location>
</feature>
<name>A0A9P0C7S5_BEMTA</name>
<dbReference type="AlphaFoldDB" id="A0A9P0C7S5"/>
<protein>
    <submittedName>
        <fullName evidence="2">Uncharacterized protein</fullName>
    </submittedName>
</protein>
<dbReference type="EMBL" id="OU963871">
    <property type="protein sequence ID" value="CAH0763080.1"/>
    <property type="molecule type" value="Genomic_DNA"/>
</dbReference>
<organism evidence="2 3">
    <name type="scientific">Bemisia tabaci</name>
    <name type="common">Sweetpotato whitefly</name>
    <name type="synonym">Aleurodes tabaci</name>
    <dbReference type="NCBI Taxonomy" id="7038"/>
    <lineage>
        <taxon>Eukaryota</taxon>
        <taxon>Metazoa</taxon>
        <taxon>Ecdysozoa</taxon>
        <taxon>Arthropoda</taxon>
        <taxon>Hexapoda</taxon>
        <taxon>Insecta</taxon>
        <taxon>Pterygota</taxon>
        <taxon>Neoptera</taxon>
        <taxon>Paraneoptera</taxon>
        <taxon>Hemiptera</taxon>
        <taxon>Sternorrhyncha</taxon>
        <taxon>Aleyrodoidea</taxon>
        <taxon>Aleyrodidae</taxon>
        <taxon>Aleyrodinae</taxon>
        <taxon>Bemisia</taxon>
    </lineage>
</organism>
<proteinExistence type="predicted"/>
<evidence type="ECO:0000313" key="2">
    <source>
        <dbReference type="EMBL" id="CAH0763080.1"/>
    </source>
</evidence>
<feature type="region of interest" description="Disordered" evidence="1">
    <location>
        <begin position="1"/>
        <end position="23"/>
    </location>
</feature>
<sequence length="292" mass="32703">MTMDVRGRGARSPAESYRRVSSDDATPDVLFRSCRSGSEGSVENHESVGVTDEESEKARHLATLMWVDGFRDIDGKRALLHDVYSNCVGRGGEELCLRLLARLRTGTYIVGAHGNHIHVCHTCDYLNSTCRCYITKVIRSRFGRWVARTSVSTRNITYQRWRNIAIYLSSGTRYIIKVNHSGGDWVRGREDRAVPLRRSGQRGSPELVAQREDEGARTLQLAAGSGLADNQAHIGSEGERNIRNRRDREEGGADDIIGQQSGQRQQRQHKGETILGMIMSSAVTPLARFFDR</sequence>
<evidence type="ECO:0000256" key="1">
    <source>
        <dbReference type="SAM" id="MobiDB-lite"/>
    </source>
</evidence>